<dbReference type="Gene3D" id="3.30.160.390">
    <property type="entry name" value="Integrase, DNA-binding domain"/>
    <property type="match status" value="1"/>
</dbReference>
<dbReference type="GO" id="GO:0003677">
    <property type="term" value="F:DNA binding"/>
    <property type="evidence" value="ECO:0007669"/>
    <property type="project" value="UniProtKB-UniRule"/>
</dbReference>
<keyword evidence="4" id="KW-0233">DNA recombination</keyword>
<evidence type="ECO:0000259" key="7">
    <source>
        <dbReference type="PROSITE" id="PS51900"/>
    </source>
</evidence>
<dbReference type="CDD" id="cd00796">
    <property type="entry name" value="INT_Rci_Hp1_C"/>
    <property type="match status" value="1"/>
</dbReference>
<dbReference type="PANTHER" id="PTHR30629">
    <property type="entry name" value="PROPHAGE INTEGRASE"/>
    <property type="match status" value="1"/>
</dbReference>
<dbReference type="Pfam" id="PF13356">
    <property type="entry name" value="Arm-DNA-bind_3"/>
    <property type="match status" value="1"/>
</dbReference>
<evidence type="ECO:0000313" key="8">
    <source>
        <dbReference type="EMBL" id="PTQ86784.1"/>
    </source>
</evidence>
<protein>
    <submittedName>
        <fullName evidence="8">Site-specific recombinase XerD</fullName>
    </submittedName>
</protein>
<evidence type="ECO:0000313" key="9">
    <source>
        <dbReference type="Proteomes" id="UP000244223"/>
    </source>
</evidence>
<reference evidence="8 9" key="1">
    <citation type="submission" date="2018-04" db="EMBL/GenBank/DDBJ databases">
        <title>Genomic Encyclopedia of Archaeal and Bacterial Type Strains, Phase II (KMG-II): from individual species to whole genera.</title>
        <authorList>
            <person name="Goeker M."/>
        </authorList>
    </citation>
    <scope>NUCLEOTIDE SEQUENCE [LARGE SCALE GENOMIC DNA]</scope>
    <source>
        <strain evidence="8 9">DSM 5822</strain>
    </source>
</reference>
<proteinExistence type="inferred from homology"/>
<dbReference type="Gene3D" id="1.10.150.130">
    <property type="match status" value="1"/>
</dbReference>
<dbReference type="InterPro" id="IPR013762">
    <property type="entry name" value="Integrase-like_cat_sf"/>
</dbReference>
<dbReference type="PROSITE" id="PS51898">
    <property type="entry name" value="TYR_RECOMBINASE"/>
    <property type="match status" value="1"/>
</dbReference>
<organism evidence="8 9">
    <name type="scientific">Agitococcus lubricus</name>
    <dbReference type="NCBI Taxonomy" id="1077255"/>
    <lineage>
        <taxon>Bacteria</taxon>
        <taxon>Pseudomonadati</taxon>
        <taxon>Pseudomonadota</taxon>
        <taxon>Gammaproteobacteria</taxon>
        <taxon>Moraxellales</taxon>
        <taxon>Moraxellaceae</taxon>
        <taxon>Agitococcus</taxon>
    </lineage>
</organism>
<evidence type="ECO:0000256" key="3">
    <source>
        <dbReference type="ARBA" id="ARBA00023125"/>
    </source>
</evidence>
<evidence type="ECO:0000256" key="2">
    <source>
        <dbReference type="ARBA" id="ARBA00022908"/>
    </source>
</evidence>
<dbReference type="SUPFAM" id="SSF56349">
    <property type="entry name" value="DNA breaking-rejoining enzymes"/>
    <property type="match status" value="1"/>
</dbReference>
<dbReference type="GO" id="GO:0006310">
    <property type="term" value="P:DNA recombination"/>
    <property type="evidence" value="ECO:0007669"/>
    <property type="project" value="UniProtKB-KW"/>
</dbReference>
<dbReference type="GO" id="GO:0015074">
    <property type="term" value="P:DNA integration"/>
    <property type="evidence" value="ECO:0007669"/>
    <property type="project" value="UniProtKB-KW"/>
</dbReference>
<feature type="domain" description="Tyr recombinase" evidence="6">
    <location>
        <begin position="231"/>
        <end position="412"/>
    </location>
</feature>
<dbReference type="InterPro" id="IPR011010">
    <property type="entry name" value="DNA_brk_join_enz"/>
</dbReference>
<keyword evidence="3 5" id="KW-0238">DNA-binding</keyword>
<dbReference type="InterPro" id="IPR038488">
    <property type="entry name" value="Integrase_DNA-bd_sf"/>
</dbReference>
<sequence length="415" mass="48407">MKANLTERYIKSLTSQAKPFEVVDENLAGFLLRVQPTGAMTFYLSYQTRGGKRTRVKLGKYGQITLTQARELAKRHCGAVADGRDPQLEKQKRLYEAKKAKQDTVLLKDFIEQSYRPWVLKNRKSGQGTLMMLERFFAHWHYVPMHSLTRLHIESWQFTEHERGLQPASINRRLNALRSVFTRARELNVINENFFSSIQQMPENQNIRVRYLKPDELDRLTTAMHQRNQERIAKRQNANKWRQERGYLLLPEYLPHHYTDHLMPVVLLAMNTGMRRGEILQLRWTDLDFEHRRLTIRAEITKSNKVRHIPLNATAFQVLTTWAETDFKAGKLVFGSEDDKVMSSLKTAWGGLLKKANISDFRFHDLRHHFASMLVMRGADLNTVRELLGHSDFATTLRYAHLTDSHKADAVALLI</sequence>
<dbReference type="InterPro" id="IPR010998">
    <property type="entry name" value="Integrase_recombinase_N"/>
</dbReference>
<dbReference type="Pfam" id="PF00589">
    <property type="entry name" value="Phage_integrase"/>
    <property type="match status" value="1"/>
</dbReference>
<dbReference type="PROSITE" id="PS51900">
    <property type="entry name" value="CB"/>
    <property type="match status" value="1"/>
</dbReference>
<name>A0A2T5ISH9_9GAMM</name>
<evidence type="ECO:0000256" key="4">
    <source>
        <dbReference type="ARBA" id="ARBA00023172"/>
    </source>
</evidence>
<dbReference type="OrthoDB" id="9803188at2"/>
<evidence type="ECO:0000256" key="5">
    <source>
        <dbReference type="PROSITE-ProRule" id="PRU01248"/>
    </source>
</evidence>
<dbReference type="Proteomes" id="UP000244223">
    <property type="component" value="Unassembled WGS sequence"/>
</dbReference>
<comment type="similarity">
    <text evidence="1">Belongs to the 'phage' integrase family.</text>
</comment>
<dbReference type="EMBL" id="QAON01000028">
    <property type="protein sequence ID" value="PTQ86784.1"/>
    <property type="molecule type" value="Genomic_DNA"/>
</dbReference>
<dbReference type="AlphaFoldDB" id="A0A2T5ISH9"/>
<dbReference type="InterPro" id="IPR002104">
    <property type="entry name" value="Integrase_catalytic"/>
</dbReference>
<dbReference type="Gene3D" id="1.10.443.10">
    <property type="entry name" value="Intergrase catalytic core"/>
    <property type="match status" value="1"/>
</dbReference>
<dbReference type="RefSeq" id="WP_107866994.1">
    <property type="nucleotide sequence ID" value="NZ_QAON01000028.1"/>
</dbReference>
<dbReference type="PANTHER" id="PTHR30629:SF2">
    <property type="entry name" value="PROPHAGE INTEGRASE INTS-RELATED"/>
    <property type="match status" value="1"/>
</dbReference>
<evidence type="ECO:0000259" key="6">
    <source>
        <dbReference type="PROSITE" id="PS51898"/>
    </source>
</evidence>
<keyword evidence="9" id="KW-1185">Reference proteome</keyword>
<dbReference type="InterPro" id="IPR044068">
    <property type="entry name" value="CB"/>
</dbReference>
<comment type="caution">
    <text evidence="8">The sequence shown here is derived from an EMBL/GenBank/DDBJ whole genome shotgun (WGS) entry which is preliminary data.</text>
</comment>
<dbReference type="InterPro" id="IPR050808">
    <property type="entry name" value="Phage_Integrase"/>
</dbReference>
<feature type="domain" description="Core-binding (CB)" evidence="7">
    <location>
        <begin position="101"/>
        <end position="185"/>
    </location>
</feature>
<accession>A0A2T5ISH9</accession>
<keyword evidence="2" id="KW-0229">DNA integration</keyword>
<evidence type="ECO:0000256" key="1">
    <source>
        <dbReference type="ARBA" id="ARBA00008857"/>
    </source>
</evidence>
<gene>
    <name evidence="8" type="ORF">C8N29_1283</name>
</gene>
<dbReference type="InterPro" id="IPR025166">
    <property type="entry name" value="Integrase_DNA_bind_dom"/>
</dbReference>